<feature type="transmembrane region" description="Helical" evidence="7">
    <location>
        <begin position="48"/>
        <end position="75"/>
    </location>
</feature>
<gene>
    <name evidence="10" type="ORF">FBZ89_13317</name>
</gene>
<dbReference type="InterPro" id="IPR005898">
    <property type="entry name" value="Cyc_pep_transpt_SyrD/YojI"/>
</dbReference>
<accession>A0A560EMW2</accession>
<dbReference type="InterPro" id="IPR003593">
    <property type="entry name" value="AAA+_ATPase"/>
</dbReference>
<keyword evidence="3" id="KW-0547">Nucleotide-binding</keyword>
<dbReference type="InterPro" id="IPR011527">
    <property type="entry name" value="ABC1_TM_dom"/>
</dbReference>
<evidence type="ECO:0000256" key="6">
    <source>
        <dbReference type="ARBA" id="ARBA00023136"/>
    </source>
</evidence>
<feature type="transmembrane region" description="Helical" evidence="7">
    <location>
        <begin position="12"/>
        <end position="36"/>
    </location>
</feature>
<protein>
    <submittedName>
        <fullName evidence="10">Putative ATP-binding cassette transporter</fullName>
    </submittedName>
</protein>
<dbReference type="Gene3D" id="1.20.1560.10">
    <property type="entry name" value="ABC transporter type 1, transmembrane domain"/>
    <property type="match status" value="1"/>
</dbReference>
<dbReference type="GO" id="GO:0016887">
    <property type="term" value="F:ATP hydrolysis activity"/>
    <property type="evidence" value="ECO:0007669"/>
    <property type="project" value="InterPro"/>
</dbReference>
<keyword evidence="4 10" id="KW-0067">ATP-binding</keyword>
<dbReference type="PROSITE" id="PS50929">
    <property type="entry name" value="ABC_TM1F"/>
    <property type="match status" value="1"/>
</dbReference>
<dbReference type="PANTHER" id="PTHR24221:SF654">
    <property type="entry name" value="ATP-BINDING CASSETTE SUB-FAMILY B MEMBER 6"/>
    <property type="match status" value="1"/>
</dbReference>
<comment type="subcellular location">
    <subcellularLocation>
        <location evidence="1">Cell membrane</location>
        <topology evidence="1">Multi-pass membrane protein</topology>
    </subcellularLocation>
</comment>
<proteinExistence type="predicted"/>
<evidence type="ECO:0000256" key="3">
    <source>
        <dbReference type="ARBA" id="ARBA00022741"/>
    </source>
</evidence>
<dbReference type="EMBL" id="VITN01000033">
    <property type="protein sequence ID" value="TWB10724.1"/>
    <property type="molecule type" value="Genomic_DNA"/>
</dbReference>
<dbReference type="InterPro" id="IPR027417">
    <property type="entry name" value="P-loop_NTPase"/>
</dbReference>
<dbReference type="GO" id="GO:0140359">
    <property type="term" value="F:ABC-type transporter activity"/>
    <property type="evidence" value="ECO:0007669"/>
    <property type="project" value="InterPro"/>
</dbReference>
<evidence type="ECO:0000256" key="1">
    <source>
        <dbReference type="ARBA" id="ARBA00004651"/>
    </source>
</evidence>
<evidence type="ECO:0000313" key="10">
    <source>
        <dbReference type="EMBL" id="TWB10724.1"/>
    </source>
</evidence>
<evidence type="ECO:0000259" key="9">
    <source>
        <dbReference type="PROSITE" id="PS50929"/>
    </source>
</evidence>
<keyword evidence="2 7" id="KW-0812">Transmembrane</keyword>
<organism evidence="10 11">
    <name type="scientific">Nitrospirillum amazonense</name>
    <dbReference type="NCBI Taxonomy" id="28077"/>
    <lineage>
        <taxon>Bacteria</taxon>
        <taxon>Pseudomonadati</taxon>
        <taxon>Pseudomonadota</taxon>
        <taxon>Alphaproteobacteria</taxon>
        <taxon>Rhodospirillales</taxon>
        <taxon>Azospirillaceae</taxon>
        <taxon>Nitrospirillum</taxon>
    </lineage>
</organism>
<comment type="caution">
    <text evidence="10">The sequence shown here is derived from an EMBL/GenBank/DDBJ whole genome shotgun (WGS) entry which is preliminary data.</text>
</comment>
<dbReference type="OrthoDB" id="9760776at2"/>
<dbReference type="GO" id="GO:0005886">
    <property type="term" value="C:plasma membrane"/>
    <property type="evidence" value="ECO:0007669"/>
    <property type="project" value="UniProtKB-SubCell"/>
</dbReference>
<evidence type="ECO:0000259" key="8">
    <source>
        <dbReference type="PROSITE" id="PS50893"/>
    </source>
</evidence>
<dbReference type="Pfam" id="PF00664">
    <property type="entry name" value="ABC_membrane"/>
    <property type="match status" value="1"/>
</dbReference>
<evidence type="ECO:0000256" key="5">
    <source>
        <dbReference type="ARBA" id="ARBA00022989"/>
    </source>
</evidence>
<dbReference type="InterPro" id="IPR036640">
    <property type="entry name" value="ABC1_TM_sf"/>
</dbReference>
<keyword evidence="5 7" id="KW-1133">Transmembrane helix</keyword>
<feature type="domain" description="ABC transmembrane type-1" evidence="9">
    <location>
        <begin position="17"/>
        <end position="290"/>
    </location>
</feature>
<dbReference type="GO" id="GO:1904680">
    <property type="term" value="F:peptide transmembrane transporter activity"/>
    <property type="evidence" value="ECO:0007669"/>
    <property type="project" value="InterPro"/>
</dbReference>
<name>A0A560EMW2_9PROT</name>
<dbReference type="PROSITE" id="PS50893">
    <property type="entry name" value="ABC_TRANSPORTER_2"/>
    <property type="match status" value="1"/>
</dbReference>
<dbReference type="RefSeq" id="WP_145754257.1">
    <property type="nucleotide sequence ID" value="NZ_VITN01000033.1"/>
</dbReference>
<dbReference type="Proteomes" id="UP000319859">
    <property type="component" value="Unassembled WGS sequence"/>
</dbReference>
<dbReference type="NCBIfam" id="TIGR01194">
    <property type="entry name" value="cyc_pep_trnsptr"/>
    <property type="match status" value="1"/>
</dbReference>
<dbReference type="InterPro" id="IPR039421">
    <property type="entry name" value="Type_1_exporter"/>
</dbReference>
<evidence type="ECO:0000313" key="11">
    <source>
        <dbReference type="Proteomes" id="UP000319859"/>
    </source>
</evidence>
<dbReference type="AlphaFoldDB" id="A0A560EMW2"/>
<dbReference type="SUPFAM" id="SSF52540">
    <property type="entry name" value="P-loop containing nucleoside triphosphate hydrolases"/>
    <property type="match status" value="1"/>
</dbReference>
<dbReference type="Gene3D" id="3.40.50.300">
    <property type="entry name" value="P-loop containing nucleotide triphosphate hydrolases"/>
    <property type="match status" value="1"/>
</dbReference>
<dbReference type="SUPFAM" id="SSF90123">
    <property type="entry name" value="ABC transporter transmembrane region"/>
    <property type="match status" value="1"/>
</dbReference>
<dbReference type="Pfam" id="PF00005">
    <property type="entry name" value="ABC_tran"/>
    <property type="match status" value="1"/>
</dbReference>
<evidence type="ECO:0000256" key="2">
    <source>
        <dbReference type="ARBA" id="ARBA00022692"/>
    </source>
</evidence>
<dbReference type="GO" id="GO:0015833">
    <property type="term" value="P:peptide transport"/>
    <property type="evidence" value="ECO:0007669"/>
    <property type="project" value="InterPro"/>
</dbReference>
<dbReference type="InterPro" id="IPR017871">
    <property type="entry name" value="ABC_transporter-like_CS"/>
</dbReference>
<feature type="transmembrane region" description="Helical" evidence="7">
    <location>
        <begin position="231"/>
        <end position="252"/>
    </location>
</feature>
<dbReference type="GO" id="GO:0005524">
    <property type="term" value="F:ATP binding"/>
    <property type="evidence" value="ECO:0007669"/>
    <property type="project" value="UniProtKB-KW"/>
</dbReference>
<dbReference type="PROSITE" id="PS00211">
    <property type="entry name" value="ABC_TRANSPORTER_1"/>
    <property type="match status" value="1"/>
</dbReference>
<evidence type="ECO:0000256" key="7">
    <source>
        <dbReference type="SAM" id="Phobius"/>
    </source>
</evidence>
<evidence type="ECO:0000256" key="4">
    <source>
        <dbReference type="ARBA" id="ARBA00022840"/>
    </source>
</evidence>
<dbReference type="SMART" id="SM00382">
    <property type="entry name" value="AAA"/>
    <property type="match status" value="1"/>
</dbReference>
<dbReference type="PANTHER" id="PTHR24221">
    <property type="entry name" value="ATP-BINDING CASSETTE SUB-FAMILY B"/>
    <property type="match status" value="1"/>
</dbReference>
<dbReference type="GO" id="GO:0034040">
    <property type="term" value="F:ATPase-coupled lipid transmembrane transporter activity"/>
    <property type="evidence" value="ECO:0007669"/>
    <property type="project" value="TreeGrafter"/>
</dbReference>
<reference evidence="10 11" key="1">
    <citation type="submission" date="2019-06" db="EMBL/GenBank/DDBJ databases">
        <title>Genomic Encyclopedia of Type Strains, Phase IV (KMG-V): Genome sequencing to study the core and pangenomes of soil and plant-associated prokaryotes.</title>
        <authorList>
            <person name="Whitman W."/>
        </authorList>
    </citation>
    <scope>NUCLEOTIDE SEQUENCE [LARGE SCALE GENOMIC DNA]</scope>
    <source>
        <strain evidence="10 11">BR 11880</strain>
    </source>
</reference>
<feature type="domain" description="ABC transporter" evidence="8">
    <location>
        <begin position="334"/>
        <end position="563"/>
    </location>
</feature>
<feature type="transmembrane region" description="Helical" evidence="7">
    <location>
        <begin position="150"/>
        <end position="170"/>
    </location>
</feature>
<feature type="transmembrane region" description="Helical" evidence="7">
    <location>
        <begin position="127"/>
        <end position="144"/>
    </location>
</feature>
<dbReference type="InterPro" id="IPR003439">
    <property type="entry name" value="ABC_transporter-like_ATP-bd"/>
</dbReference>
<keyword evidence="6 7" id="KW-0472">Membrane</keyword>
<sequence length="577" mass="61633">MRLLSTLMRRFGARLPLALALGAVGAVAGLVIIALVNRLIAGTLAAGAATFAVLGVALLLVFGCGFASQAILTALGHRVVRDMRTTTVKRLLDTDIDRLDGIGAPALYATLTKDITAVGQAFNRLPFVFYNGVLLGGGFAYLAWLSWQLFLLSAVVLGLAVACAQGWVFAMRRLMMEVRATDDRLFAGYRGAIEGRNELALNAARRAVFHRLDVEAAADHARATETRADRYWVLSLSWTALVILGLIVGLFIVGTGLGLAREQVAGFVLVLLFLRMPLNDLVGTLPILMAGGVALAKVESLNLAPHRAGFDMPGGPILAATIPAGATAVPPPLFELSGVTYDHPGQDGEAGFHLGPVDLTVPVGETLFIVGGNGGGKSTLLALLAGLRRPAGGHLRLGGVAVTEDLRGWHREQVSAVLSPAYVFDHLVGPDGHLDEDLAQDFLRRLRMDHKVAIADGRLSNTRFSQGQRKRLALLSAVVERRPILLLDEWAADQDPTFRRFFYEELLPDLKRGGRTIIAVSHDDRYFPLADRVLRCDGGVLTPWSAAPADAGSAQFLGHTFNDGASQVPAPPGGRQQ</sequence>